<evidence type="ECO:0000313" key="5">
    <source>
        <dbReference type="Proteomes" id="UP001314205"/>
    </source>
</evidence>
<gene>
    <name evidence="4" type="ORF">PARMNEM_LOCUS19020</name>
</gene>
<keyword evidence="5" id="KW-1185">Reference proteome</keyword>
<dbReference type="EMBL" id="CAVLGL010000115">
    <property type="protein sequence ID" value="CAK1600239.1"/>
    <property type="molecule type" value="Genomic_DNA"/>
</dbReference>
<feature type="domain" description="Inosine/uridine-preferring nucleoside hydrolase" evidence="3">
    <location>
        <begin position="37"/>
        <end position="327"/>
    </location>
</feature>
<feature type="transmembrane region" description="Helical" evidence="2">
    <location>
        <begin position="6"/>
        <end position="28"/>
    </location>
</feature>
<dbReference type="GO" id="GO:0016799">
    <property type="term" value="F:hydrolase activity, hydrolyzing N-glycosyl compounds"/>
    <property type="evidence" value="ECO:0007669"/>
    <property type="project" value="InterPro"/>
</dbReference>
<comment type="similarity">
    <text evidence="1">Belongs to the IUNH family.</text>
</comment>
<dbReference type="InterPro" id="IPR001910">
    <property type="entry name" value="Inosine/uridine_hydrolase_dom"/>
</dbReference>
<organism evidence="4 5">
    <name type="scientific">Parnassius mnemosyne</name>
    <name type="common">clouded apollo</name>
    <dbReference type="NCBI Taxonomy" id="213953"/>
    <lineage>
        <taxon>Eukaryota</taxon>
        <taxon>Metazoa</taxon>
        <taxon>Ecdysozoa</taxon>
        <taxon>Arthropoda</taxon>
        <taxon>Hexapoda</taxon>
        <taxon>Insecta</taxon>
        <taxon>Pterygota</taxon>
        <taxon>Neoptera</taxon>
        <taxon>Endopterygota</taxon>
        <taxon>Lepidoptera</taxon>
        <taxon>Glossata</taxon>
        <taxon>Ditrysia</taxon>
        <taxon>Papilionoidea</taxon>
        <taxon>Papilionidae</taxon>
        <taxon>Parnassiinae</taxon>
        <taxon>Parnassini</taxon>
        <taxon>Parnassius</taxon>
        <taxon>Driopa</taxon>
    </lineage>
</organism>
<comment type="caution">
    <text evidence="4">The sequence shown here is derived from an EMBL/GenBank/DDBJ whole genome shotgun (WGS) entry which is preliminary data.</text>
</comment>
<protein>
    <recommendedName>
        <fullName evidence="3">Inosine/uridine-preferring nucleoside hydrolase domain-containing protein</fullName>
    </recommendedName>
</protein>
<sequence length="347" mass="38947">MKKVNYSYIIACLTAILVLIILIVFLFFEATAPGLKLVIDQDGGADDAIAVFMALLNEKYFNGFPVIALTTTHGNVDETQTFNNTQKFLGIADRQDVPIYRGSNFSLLRDVPSDHYFGFDGLGDSETEFVDYKAIKPQPEHAAIALIELSKKFQGELIVLSLGALTNIALAIKLDPGFIGRLSQLYVAAGNIYSEEYKEPEFNALIDVESYRIVLQNSRYDKVTVIPFSQVLKSHNISAEWRKSVLGSIPTKVIKALNVFEQKSIVTSNTWNLLDPVAMAIVLNETEMIEESLYVYNNIHICENRGININNFTATESINARLIYKVREEPYKKMLIDIFSAELFSCL</sequence>
<dbReference type="InterPro" id="IPR036452">
    <property type="entry name" value="Ribo_hydro-like"/>
</dbReference>
<keyword evidence="2" id="KW-0472">Membrane</keyword>
<accession>A0AAV1LZ09</accession>
<dbReference type="InterPro" id="IPR052775">
    <property type="entry name" value="IUN_hydrolase"/>
</dbReference>
<dbReference type="Proteomes" id="UP001314205">
    <property type="component" value="Unassembled WGS sequence"/>
</dbReference>
<keyword evidence="2" id="KW-0812">Transmembrane</keyword>
<proteinExistence type="inferred from homology"/>
<evidence type="ECO:0000313" key="4">
    <source>
        <dbReference type="EMBL" id="CAK1600239.1"/>
    </source>
</evidence>
<keyword evidence="2" id="KW-1133">Transmembrane helix</keyword>
<evidence type="ECO:0000256" key="2">
    <source>
        <dbReference type="SAM" id="Phobius"/>
    </source>
</evidence>
<evidence type="ECO:0000256" key="1">
    <source>
        <dbReference type="ARBA" id="ARBA00009176"/>
    </source>
</evidence>
<dbReference type="PANTHER" id="PTHR46190">
    <property type="entry name" value="SI:CH211-201H21.5-RELATED"/>
    <property type="match status" value="1"/>
</dbReference>
<evidence type="ECO:0000259" key="3">
    <source>
        <dbReference type="Pfam" id="PF01156"/>
    </source>
</evidence>
<dbReference type="Pfam" id="PF01156">
    <property type="entry name" value="IU_nuc_hydro"/>
    <property type="match status" value="1"/>
</dbReference>
<dbReference type="SUPFAM" id="SSF53590">
    <property type="entry name" value="Nucleoside hydrolase"/>
    <property type="match status" value="1"/>
</dbReference>
<dbReference type="PANTHER" id="PTHR46190:SF1">
    <property type="entry name" value="SI:CH211-201H21.5"/>
    <property type="match status" value="1"/>
</dbReference>
<name>A0AAV1LZ09_9NEOP</name>
<dbReference type="AlphaFoldDB" id="A0AAV1LZ09"/>
<dbReference type="Gene3D" id="3.90.245.10">
    <property type="entry name" value="Ribonucleoside hydrolase-like"/>
    <property type="match status" value="1"/>
</dbReference>
<reference evidence="4 5" key="1">
    <citation type="submission" date="2023-11" db="EMBL/GenBank/DDBJ databases">
        <authorList>
            <person name="Hedman E."/>
            <person name="Englund M."/>
            <person name="Stromberg M."/>
            <person name="Nyberg Akerstrom W."/>
            <person name="Nylinder S."/>
            <person name="Jareborg N."/>
            <person name="Kallberg Y."/>
            <person name="Kronander E."/>
        </authorList>
    </citation>
    <scope>NUCLEOTIDE SEQUENCE [LARGE SCALE GENOMIC DNA]</scope>
</reference>